<protein>
    <recommendedName>
        <fullName evidence="2">Transposase IS4-like domain-containing protein</fullName>
    </recommendedName>
</protein>
<dbReference type="PANTHER" id="PTHR30007:SF1">
    <property type="entry name" value="BLR1914 PROTEIN"/>
    <property type="match status" value="1"/>
</dbReference>
<name>A0ABN2TLT3_9ACTN</name>
<dbReference type="PANTHER" id="PTHR30007">
    <property type="entry name" value="PHP DOMAIN PROTEIN"/>
    <property type="match status" value="1"/>
</dbReference>
<feature type="compositionally biased region" description="Basic and acidic residues" evidence="1">
    <location>
        <begin position="1"/>
        <end position="12"/>
    </location>
</feature>
<proteinExistence type="predicted"/>
<feature type="region of interest" description="Disordered" evidence="1">
    <location>
        <begin position="1"/>
        <end position="27"/>
    </location>
</feature>
<dbReference type="Pfam" id="PF01609">
    <property type="entry name" value="DDE_Tnp_1"/>
    <property type="match status" value="1"/>
</dbReference>
<dbReference type="InterPro" id="IPR002559">
    <property type="entry name" value="Transposase_11"/>
</dbReference>
<evidence type="ECO:0000313" key="3">
    <source>
        <dbReference type="EMBL" id="GAA2013810.1"/>
    </source>
</evidence>
<evidence type="ECO:0000259" key="2">
    <source>
        <dbReference type="Pfam" id="PF01609"/>
    </source>
</evidence>
<accession>A0ABN2TLT3</accession>
<keyword evidence="4" id="KW-1185">Reference proteome</keyword>
<evidence type="ECO:0000313" key="4">
    <source>
        <dbReference type="Proteomes" id="UP001501585"/>
    </source>
</evidence>
<comment type="caution">
    <text evidence="3">The sequence shown here is derived from an EMBL/GenBank/DDBJ whole genome shotgun (WGS) entry which is preliminary data.</text>
</comment>
<dbReference type="Proteomes" id="UP001501585">
    <property type="component" value="Unassembled WGS sequence"/>
</dbReference>
<evidence type="ECO:0000256" key="1">
    <source>
        <dbReference type="SAM" id="MobiDB-lite"/>
    </source>
</evidence>
<feature type="region of interest" description="Disordered" evidence="1">
    <location>
        <begin position="99"/>
        <end position="131"/>
    </location>
</feature>
<sequence>MEKGSSKQDSRRAQGIGRSRGGLSTKVHTLADGNGRNLATALTPGQDGDAPLLAVLLGRVRIMGPGAGRPRTRVRGVSADKAYSSRANWELLRKKGMKCTIPEREDQKSNRKARGRSGGRPPAFDREAYRDRNRVERLMDRRKQLRAVATRFDKLASSYRVTVRIADIFIRLRASPDRSRAP</sequence>
<reference evidence="3 4" key="1">
    <citation type="journal article" date="2019" name="Int. J. Syst. Evol. Microbiol.">
        <title>The Global Catalogue of Microorganisms (GCM) 10K type strain sequencing project: providing services to taxonomists for standard genome sequencing and annotation.</title>
        <authorList>
            <consortium name="The Broad Institute Genomics Platform"/>
            <consortium name="The Broad Institute Genome Sequencing Center for Infectious Disease"/>
            <person name="Wu L."/>
            <person name="Ma J."/>
        </authorList>
    </citation>
    <scope>NUCLEOTIDE SEQUENCE [LARGE SCALE GENOMIC DNA]</scope>
    <source>
        <strain evidence="3 4">JCM 15313</strain>
    </source>
</reference>
<feature type="domain" description="Transposase IS4-like" evidence="2">
    <location>
        <begin position="6"/>
        <end position="156"/>
    </location>
</feature>
<gene>
    <name evidence="3" type="ORF">GCM10009799_47710</name>
</gene>
<organism evidence="3 4">
    <name type="scientific">Nocardiopsis rhodophaea</name>
    <dbReference type="NCBI Taxonomy" id="280238"/>
    <lineage>
        <taxon>Bacteria</taxon>
        <taxon>Bacillati</taxon>
        <taxon>Actinomycetota</taxon>
        <taxon>Actinomycetes</taxon>
        <taxon>Streptosporangiales</taxon>
        <taxon>Nocardiopsidaceae</taxon>
        <taxon>Nocardiopsis</taxon>
    </lineage>
</organism>
<dbReference type="NCBIfam" id="NF033580">
    <property type="entry name" value="transpos_IS5_3"/>
    <property type="match status" value="1"/>
</dbReference>
<dbReference type="EMBL" id="BAAAPC010000026">
    <property type="protein sequence ID" value="GAA2013810.1"/>
    <property type="molecule type" value="Genomic_DNA"/>
</dbReference>